<keyword evidence="4" id="KW-1185">Reference proteome</keyword>
<accession>A0A212U0F0</accession>
<dbReference type="RefSeq" id="WP_143469568.1">
    <property type="nucleotide sequence ID" value="NZ_FYEZ01000002.1"/>
</dbReference>
<feature type="domain" description="DUF8185" evidence="2">
    <location>
        <begin position="118"/>
        <end position="215"/>
    </location>
</feature>
<evidence type="ECO:0000259" key="2">
    <source>
        <dbReference type="Pfam" id="PF26572"/>
    </source>
</evidence>
<dbReference type="Pfam" id="PF26035">
    <property type="entry name" value="DUF8010"/>
    <property type="match status" value="1"/>
</dbReference>
<dbReference type="Proteomes" id="UP000198122">
    <property type="component" value="Unassembled WGS sequence"/>
</dbReference>
<organism evidence="3 4">
    <name type="scientific">Kytococcus aerolatus</name>
    <dbReference type="NCBI Taxonomy" id="592308"/>
    <lineage>
        <taxon>Bacteria</taxon>
        <taxon>Bacillati</taxon>
        <taxon>Actinomycetota</taxon>
        <taxon>Actinomycetes</taxon>
        <taxon>Micrococcales</taxon>
        <taxon>Kytococcaceae</taxon>
        <taxon>Kytococcus</taxon>
    </lineage>
</organism>
<dbReference type="InterPro" id="IPR058498">
    <property type="entry name" value="DUF8185"/>
</dbReference>
<dbReference type="AlphaFoldDB" id="A0A212U0F0"/>
<sequence length="215" mass="22262">MSRVGGAQPVIELPAAEHLQDLATFVGRAKRIDPEGAIRLVAEGGRLTTWVCAVPGAGLTGQGTVLGMRAVEAEVSEPVDLVVPLAALTDRFAAHEPGARTLSVPPSEVRAAWASVTPPRTGWEPVARVDVADLEELARQGAAEVAAGAPEGSGAAAVADLRRRVWSRPVGSGWPQGLAFAASTLGLLADATETVVLRSGPWWRCSAPHGHALAR</sequence>
<evidence type="ECO:0000313" key="4">
    <source>
        <dbReference type="Proteomes" id="UP000198122"/>
    </source>
</evidence>
<protein>
    <submittedName>
        <fullName evidence="3">Uncharacterized protein</fullName>
    </submittedName>
</protein>
<gene>
    <name evidence="3" type="ORF">SAMN05445756_1555</name>
</gene>
<evidence type="ECO:0000313" key="3">
    <source>
        <dbReference type="EMBL" id="SNC71606.1"/>
    </source>
</evidence>
<name>A0A212U0F0_9MICO</name>
<proteinExistence type="predicted"/>
<evidence type="ECO:0000259" key="1">
    <source>
        <dbReference type="Pfam" id="PF26035"/>
    </source>
</evidence>
<dbReference type="Pfam" id="PF26572">
    <property type="entry name" value="DUF8185"/>
    <property type="match status" value="1"/>
</dbReference>
<reference evidence="3 4" key="1">
    <citation type="submission" date="2017-06" db="EMBL/GenBank/DDBJ databases">
        <authorList>
            <person name="Kim H.J."/>
            <person name="Triplett B.A."/>
        </authorList>
    </citation>
    <scope>NUCLEOTIDE SEQUENCE [LARGE SCALE GENOMIC DNA]</scope>
    <source>
        <strain evidence="3 4">DSM 22179</strain>
    </source>
</reference>
<dbReference type="InterPro" id="IPR058323">
    <property type="entry name" value="DUF8010"/>
</dbReference>
<dbReference type="EMBL" id="FYEZ01000002">
    <property type="protein sequence ID" value="SNC71606.1"/>
    <property type="molecule type" value="Genomic_DNA"/>
</dbReference>
<dbReference type="OrthoDB" id="4801220at2"/>
<feature type="domain" description="DUF8010" evidence="1">
    <location>
        <begin position="10"/>
        <end position="114"/>
    </location>
</feature>